<comment type="pathway">
    <text evidence="3">Cofactor biosynthesis; molybdopterin biosynthesis.</text>
</comment>
<keyword evidence="1 3" id="KW-0597">Phosphoprotein</keyword>
<dbReference type="Gene3D" id="3.10.20.30">
    <property type="match status" value="1"/>
</dbReference>
<feature type="domain" description="DUF4283" evidence="5">
    <location>
        <begin position="184"/>
        <end position="264"/>
    </location>
</feature>
<feature type="modified residue" description="1-thioglycine; alternate" evidence="3">
    <location>
        <position position="743"/>
    </location>
</feature>
<feature type="region of interest" description="Disordered" evidence="4">
    <location>
        <begin position="1"/>
        <end position="51"/>
    </location>
</feature>
<comment type="PTM">
    <text evidence="3">C-terminal thiocarboxylation occurs in 2 steps, it is first acyl-adenylated (-COAMP) via the hesA/moeB/thiF part of MOCS3, then thiocarboxylated (-COSH) via the rhodanese domain of MOCS3.</text>
</comment>
<dbReference type="PANTHER" id="PTHR33233:SF17">
    <property type="entry name" value="DUF4283 DOMAIN-CONTAINING PROTEIN"/>
    <property type="match status" value="1"/>
</dbReference>
<evidence type="ECO:0000256" key="4">
    <source>
        <dbReference type="SAM" id="MobiDB-lite"/>
    </source>
</evidence>
<dbReference type="Proteomes" id="UP000824120">
    <property type="component" value="Chromosome 2"/>
</dbReference>
<dbReference type="InterPro" id="IPR012675">
    <property type="entry name" value="Beta-grasp_dom_sf"/>
</dbReference>
<dbReference type="PANTHER" id="PTHR33233">
    <property type="entry name" value="ENDONUCLEASE/EXONUCLEASE/PHOSPHATASE"/>
    <property type="match status" value="1"/>
</dbReference>
<keyword evidence="3" id="KW-0547">Nucleotide-binding</keyword>
<dbReference type="InterPro" id="IPR016155">
    <property type="entry name" value="Mopterin_synth/thiamin_S_b"/>
</dbReference>
<dbReference type="GO" id="GO:1990140">
    <property type="term" value="C:molybdopterin synthase complex"/>
    <property type="evidence" value="ECO:0007669"/>
    <property type="project" value="UniProtKB-UniRule"/>
</dbReference>
<comment type="subcellular location">
    <subcellularLocation>
        <location evidence="3">Cytoplasm</location>
    </subcellularLocation>
</comment>
<proteinExistence type="inferred from homology"/>
<evidence type="ECO:0000313" key="6">
    <source>
        <dbReference type="EMBL" id="KAG5624045.1"/>
    </source>
</evidence>
<feature type="region of interest" description="Disordered" evidence="4">
    <location>
        <begin position="420"/>
        <end position="445"/>
    </location>
</feature>
<dbReference type="AlphaFoldDB" id="A0A9J6AHC7"/>
<dbReference type="CDD" id="cd00754">
    <property type="entry name" value="Ubl_MoaD"/>
    <property type="match status" value="1"/>
</dbReference>
<feature type="compositionally biased region" description="Basic and acidic residues" evidence="4">
    <location>
        <begin position="420"/>
        <end position="429"/>
    </location>
</feature>
<feature type="compositionally biased region" description="Low complexity" evidence="4">
    <location>
        <begin position="27"/>
        <end position="37"/>
    </location>
</feature>
<protein>
    <recommendedName>
        <fullName evidence="3">Molybdopterin synthase sulfur carrier subunit</fullName>
    </recommendedName>
    <alternativeName>
        <fullName evidence="3">Molybdenum cofactor synthesis protein 2 small subunit</fullName>
    </alternativeName>
    <alternativeName>
        <fullName evidence="3">Molybdenum cofactor synthesis protein 2A</fullName>
        <shortName evidence="3">MOCS2A</shortName>
    </alternativeName>
    <alternativeName>
        <fullName evidence="3">Sulfur carrier protein MOCS2A</fullName>
    </alternativeName>
</protein>
<sequence>MAKEAQNMKGYAQRGRKLEPVGKKSAETSSKAAESGTKLADSSGLDELETMSVDLSSDQLKNKAGIENEVTSTPEQARINETVTCNKETMKQQQVQAGVIWNRVVQSSRGGSLSESSSSKQSWADEVEEEAATQTKKKSIWDEFYIGKLANAGYKLEYVAPSKKEGEAIGEIELEDISSEITYWGNAVVCYVLGAHPPFQVIQGYIRRLWGKKGIDKISMLKNGVIVVRFETEIGKQEVIQGGIYHFDNKPFIVKEWTPELEFTREELQTVLIWIKFPWLDFKYWSRKGLSKIGSLIGRPLIVDHATEERNGLNFARLLVEVEMGSQLPDEVRFRNEKGKIIVQQVQYDWKPTLCKFCNKYGHEEEVCRVKRKVPKPVPLPQDRVNVQVQNSPNQQLAKVVVARQEGIVIVSNTRAKQSDEEINSRKEGWQTPTRAGKISPPRRSTQIESWQYTTNLENHYNGRIWLTWNPDYYCVKPINKTTQLITCENIVNEANGDREKLKQAQLQLQSNPHNLDYQQLESQLYEKFRTSSYLAEVFLQQRSKSTWIRLGDDNTRYFYSVIKHRKLKHATTQLKNASGEWQYDPTSIAKVIVEYYEDILGKKSLQRIPAIGELMSHGVVLNEEQQGGLIPVTRLFAIVMINKQIDSKDVEALQNGDESRSLQIKFLFFARARDLTGMTEMPLEVSYGSTAGDCLNKVISHFPRLEEIRGCMLLARNEEYTAESTSVKDGDELAIIPPISGG</sequence>
<reference evidence="6 7" key="1">
    <citation type="submission" date="2020-09" db="EMBL/GenBank/DDBJ databases">
        <title>De no assembly of potato wild relative species, Solanum commersonii.</title>
        <authorList>
            <person name="Cho K."/>
        </authorList>
    </citation>
    <scope>NUCLEOTIDE SEQUENCE [LARGE SCALE GENOMIC DNA]</scope>
    <source>
        <strain evidence="6">LZ3.2</strain>
        <tissue evidence="6">Leaf</tissue>
    </source>
</reference>
<evidence type="ECO:0000259" key="5">
    <source>
        <dbReference type="Pfam" id="PF14111"/>
    </source>
</evidence>
<evidence type="ECO:0000256" key="2">
    <source>
        <dbReference type="ARBA" id="ARBA00023150"/>
    </source>
</evidence>
<gene>
    <name evidence="6" type="ORF">H5410_009263</name>
</gene>
<keyword evidence="2 3" id="KW-0501">Molybdenum cofactor biosynthesis</keyword>
<dbReference type="Pfam" id="PF14111">
    <property type="entry name" value="DUF4283"/>
    <property type="match status" value="1"/>
</dbReference>
<feature type="modified residue" description="Glycyl adenylate; alternate" evidence="3">
    <location>
        <position position="743"/>
    </location>
</feature>
<dbReference type="HAMAP" id="MF_03051">
    <property type="entry name" value="MOCS2A"/>
    <property type="match status" value="1"/>
</dbReference>
<dbReference type="GO" id="GO:0030366">
    <property type="term" value="F:molybdopterin synthase activity"/>
    <property type="evidence" value="ECO:0007669"/>
    <property type="project" value="UniProtKB-UniRule"/>
</dbReference>
<evidence type="ECO:0000256" key="3">
    <source>
        <dbReference type="HAMAP-Rule" id="MF_03051"/>
    </source>
</evidence>
<dbReference type="Pfam" id="PF02597">
    <property type="entry name" value="ThiS"/>
    <property type="match status" value="1"/>
</dbReference>
<name>A0A9J6AHC7_SOLCO</name>
<comment type="caution">
    <text evidence="6">The sequence shown here is derived from an EMBL/GenBank/DDBJ whole genome shotgun (WGS) entry which is preliminary data.</text>
</comment>
<evidence type="ECO:0000256" key="1">
    <source>
        <dbReference type="ARBA" id="ARBA00022553"/>
    </source>
</evidence>
<comment type="function">
    <text evidence="3">Acts as a sulfur carrier required for molybdopterin biosynthesis. Component of the molybdopterin synthase complex that catalyzes the conversion of precursor Z into molybdopterin by mediating the incorporation of 2 sulfur atoms into precursor Z to generate a dithiolene group. In the complex, serves as sulfur donor by being thiocarboxylated (-COSH) at its C-terminus by MOCS3. After interaction with MOCS2B, the sulfur is then transferred to precursor Z to form molybdopterin.</text>
</comment>
<feature type="compositionally biased region" description="Basic and acidic residues" evidence="4">
    <location>
        <begin position="16"/>
        <end position="26"/>
    </location>
</feature>
<accession>A0A9J6AHC7</accession>
<dbReference type="OrthoDB" id="5531344at2759"/>
<keyword evidence="3" id="KW-0963">Cytoplasm</keyword>
<dbReference type="EMBL" id="JACXVP010000002">
    <property type="protein sequence ID" value="KAG5624045.1"/>
    <property type="molecule type" value="Genomic_DNA"/>
</dbReference>
<comment type="similarity">
    <text evidence="3">Belongs to the MoaD family. MOCS2A subfamily.</text>
</comment>
<organism evidence="6 7">
    <name type="scientific">Solanum commersonii</name>
    <name type="common">Commerson's wild potato</name>
    <name type="synonym">Commerson's nightshade</name>
    <dbReference type="NCBI Taxonomy" id="4109"/>
    <lineage>
        <taxon>Eukaryota</taxon>
        <taxon>Viridiplantae</taxon>
        <taxon>Streptophyta</taxon>
        <taxon>Embryophyta</taxon>
        <taxon>Tracheophyta</taxon>
        <taxon>Spermatophyta</taxon>
        <taxon>Magnoliopsida</taxon>
        <taxon>eudicotyledons</taxon>
        <taxon>Gunneridae</taxon>
        <taxon>Pentapetalae</taxon>
        <taxon>asterids</taxon>
        <taxon>lamiids</taxon>
        <taxon>Solanales</taxon>
        <taxon>Solanaceae</taxon>
        <taxon>Solanoideae</taxon>
        <taxon>Solaneae</taxon>
        <taxon>Solanum</taxon>
    </lineage>
</organism>
<comment type="subunit">
    <text evidence="3">Heterotetramer; composed of 2 small (MOCS2A) and 2 large (MOCS2B) subunits.</text>
</comment>
<dbReference type="InterPro" id="IPR028887">
    <property type="entry name" value="MOCS2A_euk"/>
</dbReference>
<dbReference type="SUPFAM" id="SSF54285">
    <property type="entry name" value="MoaD/ThiS"/>
    <property type="match status" value="1"/>
</dbReference>
<dbReference type="InterPro" id="IPR003749">
    <property type="entry name" value="ThiS/MoaD-like"/>
</dbReference>
<evidence type="ECO:0000313" key="7">
    <source>
        <dbReference type="Proteomes" id="UP000824120"/>
    </source>
</evidence>
<keyword evidence="7" id="KW-1185">Reference proteome</keyword>
<dbReference type="GO" id="GO:0006777">
    <property type="term" value="P:Mo-molybdopterin cofactor biosynthetic process"/>
    <property type="evidence" value="ECO:0007669"/>
    <property type="project" value="UniProtKB-UniRule"/>
</dbReference>
<dbReference type="InterPro" id="IPR025558">
    <property type="entry name" value="DUF4283"/>
</dbReference>
<dbReference type="GO" id="GO:0000166">
    <property type="term" value="F:nucleotide binding"/>
    <property type="evidence" value="ECO:0007669"/>
    <property type="project" value="UniProtKB-KW"/>
</dbReference>